<feature type="region of interest" description="Disordered" evidence="3">
    <location>
        <begin position="387"/>
        <end position="539"/>
    </location>
</feature>
<feature type="region of interest" description="Disordered" evidence="3">
    <location>
        <begin position="1072"/>
        <end position="1123"/>
    </location>
</feature>
<dbReference type="CDD" id="cd22927">
    <property type="entry name" value="HFD_SPT7"/>
    <property type="match status" value="1"/>
</dbReference>
<dbReference type="STRING" id="1806994.A0A507C9S3"/>
<feature type="compositionally biased region" description="Basic residues" evidence="3">
    <location>
        <begin position="1112"/>
        <end position="1123"/>
    </location>
</feature>
<dbReference type="GO" id="GO:0046695">
    <property type="term" value="C:SLIK (SAGA-like) complex"/>
    <property type="evidence" value="ECO:0007669"/>
    <property type="project" value="InterPro"/>
</dbReference>
<dbReference type="GeneID" id="42002802"/>
<dbReference type="SUPFAM" id="SSF47370">
    <property type="entry name" value="Bromodomain"/>
    <property type="match status" value="1"/>
</dbReference>
<feature type="compositionally biased region" description="Low complexity" evidence="3">
    <location>
        <begin position="429"/>
        <end position="450"/>
    </location>
</feature>
<dbReference type="EMBL" id="QEAO01000005">
    <property type="protein sequence ID" value="TPX36352.1"/>
    <property type="molecule type" value="Genomic_DNA"/>
</dbReference>
<evidence type="ECO:0000259" key="4">
    <source>
        <dbReference type="PROSITE" id="PS50014"/>
    </source>
</evidence>
<proteinExistence type="predicted"/>
<dbReference type="InterPro" id="IPR018359">
    <property type="entry name" value="Bromodomain_CS"/>
</dbReference>
<dbReference type="Gene3D" id="1.10.20.10">
    <property type="entry name" value="Histone, subunit A"/>
    <property type="match status" value="1"/>
</dbReference>
<sequence>MHSFTIARQLLDSGGCKVYLTDEEFAVFQHVAANKQTWDAFWTAPKDTLKKMEPKANLLVHAEQVRGDYPHSARFYSVAALRIRAMISEQSLVNLVPIPDSVSALIVPNDINDLPKAWSSVDRDDRVNYGVLLPHVSNGISLVLFSPYAPILTFLLFTFMVDPHSLTIPIDDMYYTLEYNLEVMEGYEALKDRAVLEASIEEKVPVRNEPTPILRKAAPPPKAAPVVDVHDSIKYLHELIAKVVDEPKSQELQSLLHKVRPSKSKWASTERLGQEDLYEACEMVLNELKGYTDHSTPFMKPVSKKEAWNYYDIVKKPMDLGTMTKNLKNKLYLSKQDFSDDLYLIWSNCMLYNTWPESPFRKHASAMKRKSTELLRKVPNIVVKVIPGEEDYESEDDDDKDGSVADRSESNATGVPEVAGSRFLMTTSTAPEPTPQAETPAAQADTPAPMDMDDDTGVPGTPVSQGNVMDVDDGGADDGGTSPKASKAPVFGDAGNEDGGDGTEGGGETPRGSSLPPVEIDEPTEGDSESVQPLNPLARRSSSLAESIIKIEEPEVDIRVQPTKDDDSFRMMQATRADDDLVDDGGLQISHWKKATLEVRSHQWTERGRRLAMPVEDRKSLQPSADEVNASFEGDLLYLARNRHRRIGRADDEGNGPDIAYIPELSRVPIGIPCLRKLALNRVVDESAVKFYNLESTMQARQSQPHLSDYPNLQPPMSRLVTMFAQNKKDLRKVKQMASRIASRQSGASGTELPVPRKRRQRSTTESLPPINLDCGAAGFALRQIVSDLLIHAGFDSMFAFAVGGAFLLADVKRLWVVQYYLLQANTSVGAHMSAVSVLTDILITHFGNLGQSLRMYIDKYGRSMPSDEILLHTLEENGTSTDAMDSYIRNDILRYGDRLVGLQKKLETVYRRIDPDTGNAKYDEFDVEEWISGAVSDDIGADLLCLRELDVGVDVIPIDVWNRNAEHPLRPRRSESRFDSPRLPANAHILRSGKYESPEPWPIADPDEQIGLLSNFFSSRASQPDGLIDDEARQPPALSRGKLSLKLAQTVRRKPLETLVKKRPVAPISTVPNGAMINTTLSTPVSAEDSSSKKKRPDSEDVVVEADVKNKRARRPPKRVAE</sequence>
<dbReference type="SMART" id="SM00297">
    <property type="entry name" value="BROMO"/>
    <property type="match status" value="1"/>
</dbReference>
<dbReference type="Pfam" id="PF00439">
    <property type="entry name" value="Bromodomain"/>
    <property type="match status" value="1"/>
</dbReference>
<dbReference type="AlphaFoldDB" id="A0A507C9S3"/>
<dbReference type="GO" id="GO:0006357">
    <property type="term" value="P:regulation of transcription by RNA polymerase II"/>
    <property type="evidence" value="ECO:0007669"/>
    <property type="project" value="TreeGrafter"/>
</dbReference>
<gene>
    <name evidence="5" type="ORF">SmJEL517_g01577</name>
</gene>
<dbReference type="Gene3D" id="1.20.920.10">
    <property type="entry name" value="Bromodomain-like"/>
    <property type="match status" value="1"/>
</dbReference>
<dbReference type="PANTHER" id="PTHR47343:SF1">
    <property type="entry name" value="TRANSCRIPTIONAL ACTIVATOR SPT7"/>
    <property type="match status" value="1"/>
</dbReference>
<reference evidence="5 6" key="1">
    <citation type="journal article" date="2019" name="Sci. Rep.">
        <title>Comparative genomics of chytrid fungi reveal insights into the obligate biotrophic and pathogenic lifestyle of Synchytrium endobioticum.</title>
        <authorList>
            <person name="van de Vossenberg B.T.L.H."/>
            <person name="Warris S."/>
            <person name="Nguyen H.D.T."/>
            <person name="van Gent-Pelzer M.P.E."/>
            <person name="Joly D.L."/>
            <person name="van de Geest H.C."/>
            <person name="Bonants P.J.M."/>
            <person name="Smith D.S."/>
            <person name="Levesque C.A."/>
            <person name="van der Lee T.A.J."/>
        </authorList>
    </citation>
    <scope>NUCLEOTIDE SEQUENCE [LARGE SCALE GENOMIC DNA]</scope>
    <source>
        <strain evidence="5 6">JEL517</strain>
    </source>
</reference>
<keyword evidence="1 2" id="KW-0103">Bromodomain</keyword>
<dbReference type="GO" id="GO:0006325">
    <property type="term" value="P:chromatin organization"/>
    <property type="evidence" value="ECO:0007669"/>
    <property type="project" value="UniProtKB-ARBA"/>
</dbReference>
<protein>
    <recommendedName>
        <fullName evidence="4">Bromo domain-containing protein</fullName>
    </recommendedName>
</protein>
<evidence type="ECO:0000256" key="1">
    <source>
        <dbReference type="ARBA" id="ARBA00023117"/>
    </source>
</evidence>
<evidence type="ECO:0000313" key="6">
    <source>
        <dbReference type="Proteomes" id="UP000319731"/>
    </source>
</evidence>
<dbReference type="OrthoDB" id="21449at2759"/>
<dbReference type="PRINTS" id="PR00503">
    <property type="entry name" value="BROMODOMAIN"/>
</dbReference>
<feature type="compositionally biased region" description="Acidic residues" evidence="3">
    <location>
        <begin position="388"/>
        <end position="400"/>
    </location>
</feature>
<dbReference type="GO" id="GO:0005198">
    <property type="term" value="F:structural molecule activity"/>
    <property type="evidence" value="ECO:0007669"/>
    <property type="project" value="TreeGrafter"/>
</dbReference>
<accession>A0A507C9S3</accession>
<dbReference type="InterPro" id="IPR001487">
    <property type="entry name" value="Bromodomain"/>
</dbReference>
<dbReference type="RefSeq" id="XP_031026665.1">
    <property type="nucleotide sequence ID" value="XM_031167505.1"/>
</dbReference>
<dbReference type="PROSITE" id="PS00633">
    <property type="entry name" value="BROMODOMAIN_1"/>
    <property type="match status" value="1"/>
</dbReference>
<dbReference type="PANTHER" id="PTHR47343">
    <property type="entry name" value="TRANSCRIPTIONAL ACTIVATOR SPT7"/>
    <property type="match status" value="1"/>
</dbReference>
<dbReference type="GO" id="GO:0000124">
    <property type="term" value="C:SAGA complex"/>
    <property type="evidence" value="ECO:0007669"/>
    <property type="project" value="InterPro"/>
</dbReference>
<evidence type="ECO:0000313" key="5">
    <source>
        <dbReference type="EMBL" id="TPX36352.1"/>
    </source>
</evidence>
<evidence type="ECO:0000256" key="2">
    <source>
        <dbReference type="PROSITE-ProRule" id="PRU00035"/>
    </source>
</evidence>
<feature type="domain" description="Bromo" evidence="4">
    <location>
        <begin position="290"/>
        <end position="353"/>
    </location>
</feature>
<name>A0A507C9S3_9FUNG</name>
<dbReference type="Proteomes" id="UP000319731">
    <property type="component" value="Unassembled WGS sequence"/>
</dbReference>
<dbReference type="InterPro" id="IPR037782">
    <property type="entry name" value="Spt7"/>
</dbReference>
<dbReference type="InterPro" id="IPR036427">
    <property type="entry name" value="Bromodomain-like_sf"/>
</dbReference>
<feature type="compositionally biased region" description="Polar residues" evidence="3">
    <location>
        <begin position="1072"/>
        <end position="1090"/>
    </location>
</feature>
<feature type="compositionally biased region" description="Acidic residues" evidence="3">
    <location>
        <begin position="519"/>
        <end position="528"/>
    </location>
</feature>
<feature type="region of interest" description="Disordered" evidence="3">
    <location>
        <begin position="739"/>
        <end position="768"/>
    </location>
</feature>
<keyword evidence="6" id="KW-1185">Reference proteome</keyword>
<evidence type="ECO:0000256" key="3">
    <source>
        <dbReference type="SAM" id="MobiDB-lite"/>
    </source>
</evidence>
<dbReference type="GO" id="GO:0046982">
    <property type="term" value="F:protein heterodimerization activity"/>
    <property type="evidence" value="ECO:0007669"/>
    <property type="project" value="InterPro"/>
</dbReference>
<comment type="caution">
    <text evidence="5">The sequence shown here is derived from an EMBL/GenBank/DDBJ whole genome shotgun (WGS) entry which is preliminary data.</text>
</comment>
<organism evidence="5 6">
    <name type="scientific">Synchytrium microbalum</name>
    <dbReference type="NCBI Taxonomy" id="1806994"/>
    <lineage>
        <taxon>Eukaryota</taxon>
        <taxon>Fungi</taxon>
        <taxon>Fungi incertae sedis</taxon>
        <taxon>Chytridiomycota</taxon>
        <taxon>Chytridiomycota incertae sedis</taxon>
        <taxon>Chytridiomycetes</taxon>
        <taxon>Synchytriales</taxon>
        <taxon>Synchytriaceae</taxon>
        <taxon>Synchytrium</taxon>
    </lineage>
</organism>
<dbReference type="InterPro" id="IPR009072">
    <property type="entry name" value="Histone-fold"/>
</dbReference>
<dbReference type="PROSITE" id="PS50014">
    <property type="entry name" value="BROMODOMAIN_2"/>
    <property type="match status" value="1"/>
</dbReference>